<evidence type="ECO:0000313" key="2">
    <source>
        <dbReference type="EMBL" id="NEC85043.1"/>
    </source>
</evidence>
<sequence length="51" mass="5043">MRALSPGGSTSRAANLARSASVPVGALRSLVGPMPTVDIIGDRAAFAATTC</sequence>
<proteinExistence type="predicted"/>
<gene>
    <name evidence="2" type="ORF">G3I71_04015</name>
</gene>
<comment type="caution">
    <text evidence="2">The sequence shown here is derived from an EMBL/GenBank/DDBJ whole genome shotgun (WGS) entry which is preliminary data.</text>
</comment>
<organism evidence="2">
    <name type="scientific">Streptomyces sp. SID12501</name>
    <dbReference type="NCBI Taxonomy" id="2706042"/>
    <lineage>
        <taxon>Bacteria</taxon>
        <taxon>Bacillati</taxon>
        <taxon>Actinomycetota</taxon>
        <taxon>Actinomycetes</taxon>
        <taxon>Kitasatosporales</taxon>
        <taxon>Streptomycetaceae</taxon>
        <taxon>Streptomyces</taxon>
    </lineage>
</organism>
<name>A0A6B3BNH5_9ACTN</name>
<dbReference type="AlphaFoldDB" id="A0A6B3BNH5"/>
<evidence type="ECO:0000256" key="1">
    <source>
        <dbReference type="SAM" id="MobiDB-lite"/>
    </source>
</evidence>
<accession>A0A6B3BNH5</accession>
<dbReference type="EMBL" id="JAAGLU010000003">
    <property type="protein sequence ID" value="NEC85043.1"/>
    <property type="molecule type" value="Genomic_DNA"/>
</dbReference>
<protein>
    <submittedName>
        <fullName evidence="2">Uncharacterized protein</fullName>
    </submittedName>
</protein>
<feature type="region of interest" description="Disordered" evidence="1">
    <location>
        <begin position="1"/>
        <end position="20"/>
    </location>
</feature>
<dbReference type="RefSeq" id="WP_164312513.1">
    <property type="nucleotide sequence ID" value="NZ_JAAGLU010000003.1"/>
</dbReference>
<reference evidence="2" key="1">
    <citation type="submission" date="2020-01" db="EMBL/GenBank/DDBJ databases">
        <title>Insect and environment-associated Actinomycetes.</title>
        <authorList>
            <person name="Currrie C."/>
            <person name="Chevrette M."/>
            <person name="Carlson C."/>
            <person name="Stubbendieck R."/>
            <person name="Wendt-Pienkowski E."/>
        </authorList>
    </citation>
    <scope>NUCLEOTIDE SEQUENCE</scope>
    <source>
        <strain evidence="2">SID12501</strain>
    </source>
</reference>